<dbReference type="EMBL" id="JBITLV010000002">
    <property type="protein sequence ID" value="MFI7586663.1"/>
    <property type="molecule type" value="Genomic_DNA"/>
</dbReference>
<keyword evidence="2" id="KW-1185">Reference proteome</keyword>
<reference evidence="1 2" key="1">
    <citation type="submission" date="2024-10" db="EMBL/GenBank/DDBJ databases">
        <title>The Natural Products Discovery Center: Release of the First 8490 Sequenced Strains for Exploring Actinobacteria Biosynthetic Diversity.</title>
        <authorList>
            <person name="Kalkreuter E."/>
            <person name="Kautsar S.A."/>
            <person name="Yang D."/>
            <person name="Bader C.D."/>
            <person name="Teijaro C.N."/>
            <person name="Fluegel L."/>
            <person name="Davis C.M."/>
            <person name="Simpson J.R."/>
            <person name="Lauterbach L."/>
            <person name="Steele A.D."/>
            <person name="Gui C."/>
            <person name="Meng S."/>
            <person name="Li G."/>
            <person name="Viehrig K."/>
            <person name="Ye F."/>
            <person name="Su P."/>
            <person name="Kiefer A.F."/>
            <person name="Nichols A."/>
            <person name="Cepeda A.J."/>
            <person name="Yan W."/>
            <person name="Fan B."/>
            <person name="Jiang Y."/>
            <person name="Adhikari A."/>
            <person name="Zheng C.-J."/>
            <person name="Schuster L."/>
            <person name="Cowan T.M."/>
            <person name="Smanski M.J."/>
            <person name="Chevrette M.G."/>
            <person name="De Carvalho L.P.S."/>
            <person name="Shen B."/>
        </authorList>
    </citation>
    <scope>NUCLEOTIDE SEQUENCE [LARGE SCALE GENOMIC DNA]</scope>
    <source>
        <strain evidence="1 2">NPDC049639</strain>
    </source>
</reference>
<dbReference type="PANTHER" id="PTHR30528:SF0">
    <property type="entry name" value="CYTOPLASMIC PROTEIN"/>
    <property type="match status" value="1"/>
</dbReference>
<dbReference type="InterPro" id="IPR009351">
    <property type="entry name" value="AlkZ-like"/>
</dbReference>
<organism evidence="1 2">
    <name type="scientific">Spongisporangium articulatum</name>
    <dbReference type="NCBI Taxonomy" id="3362603"/>
    <lineage>
        <taxon>Bacteria</taxon>
        <taxon>Bacillati</taxon>
        <taxon>Actinomycetota</taxon>
        <taxon>Actinomycetes</taxon>
        <taxon>Kineosporiales</taxon>
        <taxon>Kineosporiaceae</taxon>
        <taxon>Spongisporangium</taxon>
    </lineage>
</organism>
<dbReference type="RefSeq" id="WP_398278732.1">
    <property type="nucleotide sequence ID" value="NZ_JBITLV010000002.1"/>
</dbReference>
<protein>
    <submittedName>
        <fullName evidence="1">Winged helix-turn-helix domain-containing protein</fullName>
    </submittedName>
</protein>
<sequence length="413" mass="46203">MGVARERITLAQARRTALAAQGFGGRPSGPVTMRQVQRLVDRVGVLQIDSVNVLSRSHYLPAFSRLGGYDRGLLDRAASKPPRRLVEYWAHEASFVPPETHRLLRWRMQRARDEAWGGMREVAAQKELLQQVLDVVAGHGPVTAKQLEAHLGHEKPRDRSNWGWNWSDAKRAVGYLFWDGQISSAGRTTQFERRYDLPERVLPPAVSQAPDPTPADARRELVAVSAAAMGVATEPDLRDYFRLKPEESRAAIAELVEAGRLTPVEVAGWSRPAYLSASATFPRRVTGRALLSPFDNLIWFRPRTEALWDFRFRLEIYTPEEKRVHGYYVLPFLVDDRLVARVDLKADRFVGDGVLRVRAAHAEAWVEPAGETPRVAAELAAELRDLADWLGLPDVAVEPFGDLAPALAHAVRG</sequence>
<dbReference type="Proteomes" id="UP001612915">
    <property type="component" value="Unassembled WGS sequence"/>
</dbReference>
<evidence type="ECO:0000313" key="2">
    <source>
        <dbReference type="Proteomes" id="UP001612915"/>
    </source>
</evidence>
<proteinExistence type="predicted"/>
<dbReference type="PANTHER" id="PTHR30528">
    <property type="entry name" value="CYTOPLASMIC PROTEIN"/>
    <property type="match status" value="1"/>
</dbReference>
<comment type="caution">
    <text evidence="1">The sequence shown here is derived from an EMBL/GenBank/DDBJ whole genome shotgun (WGS) entry which is preliminary data.</text>
</comment>
<gene>
    <name evidence="1" type="ORF">ACIB24_06260</name>
</gene>
<dbReference type="Pfam" id="PF06224">
    <property type="entry name" value="AlkZ-like"/>
    <property type="match status" value="1"/>
</dbReference>
<accession>A0ABW8AJW5</accession>
<evidence type="ECO:0000313" key="1">
    <source>
        <dbReference type="EMBL" id="MFI7586663.1"/>
    </source>
</evidence>
<name>A0ABW8AJW5_9ACTN</name>